<sequence length="85" mass="9903">MHDIIDKHDQTTTFNDAWDYVPGRFEHLRSFCSGLAIVFANITSVESDFSILKWELDDNHTTFMHLSLEGIFQAKQRRTLEMLLG</sequence>
<gene>
    <name evidence="1" type="ORF">CSSPTR1EN2_LOCUS16985</name>
</gene>
<name>A0ABP0UKF7_9BRYO</name>
<dbReference type="Proteomes" id="UP001497512">
    <property type="component" value="Chromosome 4"/>
</dbReference>
<evidence type="ECO:0000313" key="2">
    <source>
        <dbReference type="Proteomes" id="UP001497512"/>
    </source>
</evidence>
<reference evidence="1" key="1">
    <citation type="submission" date="2024-02" db="EMBL/GenBank/DDBJ databases">
        <authorList>
            <consortium name="ELIXIR-Norway"/>
            <consortium name="Elixir Norway"/>
        </authorList>
    </citation>
    <scope>NUCLEOTIDE SEQUENCE</scope>
</reference>
<keyword evidence="2" id="KW-1185">Reference proteome</keyword>
<proteinExistence type="predicted"/>
<dbReference type="PANTHER" id="PTHR37067:SF3">
    <property type="entry name" value="PX DOMAIN-CONTAINING PROTEIN"/>
    <property type="match status" value="1"/>
</dbReference>
<dbReference type="PANTHER" id="PTHR37067">
    <property type="entry name" value="PX DOMAIN-CONTAINING PROTEIN"/>
    <property type="match status" value="1"/>
</dbReference>
<evidence type="ECO:0000313" key="1">
    <source>
        <dbReference type="EMBL" id="CAK9223745.1"/>
    </source>
</evidence>
<dbReference type="EMBL" id="OZ019896">
    <property type="protein sequence ID" value="CAK9223745.1"/>
    <property type="molecule type" value="Genomic_DNA"/>
</dbReference>
<protein>
    <submittedName>
        <fullName evidence="1">Uncharacterized protein</fullName>
    </submittedName>
</protein>
<accession>A0ABP0UKF7</accession>
<organism evidence="1 2">
    <name type="scientific">Sphagnum troendelagicum</name>
    <dbReference type="NCBI Taxonomy" id="128251"/>
    <lineage>
        <taxon>Eukaryota</taxon>
        <taxon>Viridiplantae</taxon>
        <taxon>Streptophyta</taxon>
        <taxon>Embryophyta</taxon>
        <taxon>Bryophyta</taxon>
        <taxon>Sphagnophytina</taxon>
        <taxon>Sphagnopsida</taxon>
        <taxon>Sphagnales</taxon>
        <taxon>Sphagnaceae</taxon>
        <taxon>Sphagnum</taxon>
    </lineage>
</organism>